<keyword evidence="2" id="KW-1185">Reference proteome</keyword>
<evidence type="ECO:0008006" key="3">
    <source>
        <dbReference type="Google" id="ProtNLM"/>
    </source>
</evidence>
<sequence length="95" mass="10172">MTEQPPPFATALREAIAAAGVTLDRLAAELRGRGTPVSLATLSYWCSGRSRPERAGSLAALAELEGLLGLPANGLRRLLPERRPRAGPRAARWSR</sequence>
<name>A0ABW2TP91_9PSEU</name>
<proteinExistence type="predicted"/>
<evidence type="ECO:0000313" key="1">
    <source>
        <dbReference type="EMBL" id="MFC7614747.1"/>
    </source>
</evidence>
<protein>
    <recommendedName>
        <fullName evidence="3">HTH cro/C1-type domain-containing protein</fullName>
    </recommendedName>
</protein>
<reference evidence="2" key="1">
    <citation type="journal article" date="2019" name="Int. J. Syst. Evol. Microbiol.">
        <title>The Global Catalogue of Microorganisms (GCM) 10K type strain sequencing project: providing services to taxonomists for standard genome sequencing and annotation.</title>
        <authorList>
            <consortium name="The Broad Institute Genomics Platform"/>
            <consortium name="The Broad Institute Genome Sequencing Center for Infectious Disease"/>
            <person name="Wu L."/>
            <person name="Ma J."/>
        </authorList>
    </citation>
    <scope>NUCLEOTIDE SEQUENCE [LARGE SCALE GENOMIC DNA]</scope>
    <source>
        <strain evidence="2">JCM 17695</strain>
    </source>
</reference>
<dbReference type="Proteomes" id="UP001596512">
    <property type="component" value="Unassembled WGS sequence"/>
</dbReference>
<accession>A0ABW2TP91</accession>
<evidence type="ECO:0000313" key="2">
    <source>
        <dbReference type="Proteomes" id="UP001596512"/>
    </source>
</evidence>
<organism evidence="1 2">
    <name type="scientific">Actinokineospora soli</name>
    <dbReference type="NCBI Taxonomy" id="1048753"/>
    <lineage>
        <taxon>Bacteria</taxon>
        <taxon>Bacillati</taxon>
        <taxon>Actinomycetota</taxon>
        <taxon>Actinomycetes</taxon>
        <taxon>Pseudonocardiales</taxon>
        <taxon>Pseudonocardiaceae</taxon>
        <taxon>Actinokineospora</taxon>
    </lineage>
</organism>
<gene>
    <name evidence="1" type="ORF">ACFQV2_15660</name>
</gene>
<comment type="caution">
    <text evidence="1">The sequence shown here is derived from an EMBL/GenBank/DDBJ whole genome shotgun (WGS) entry which is preliminary data.</text>
</comment>
<dbReference type="EMBL" id="JBHTEY010000004">
    <property type="protein sequence ID" value="MFC7614747.1"/>
    <property type="molecule type" value="Genomic_DNA"/>
</dbReference>